<dbReference type="PANTHER" id="PTHR48049">
    <property type="entry name" value="GLYCOSYLTRANSFERASE"/>
    <property type="match status" value="1"/>
</dbReference>
<dbReference type="InterPro" id="IPR050481">
    <property type="entry name" value="UDP-glycosyltransf_plant"/>
</dbReference>
<feature type="signal peptide" evidence="3">
    <location>
        <begin position="1"/>
        <end position="30"/>
    </location>
</feature>
<keyword evidence="3" id="KW-0732">Signal</keyword>
<comment type="caution">
    <text evidence="4">The sequence shown here is derived from an EMBL/GenBank/DDBJ whole genome shotgun (WGS) entry which is preliminary data.</text>
</comment>
<dbReference type="FunFam" id="3.40.50.2000:FF:000088">
    <property type="entry name" value="Glycosyltransferase"/>
    <property type="match status" value="1"/>
</dbReference>
<feature type="chain" id="PRO_5043405290" evidence="3">
    <location>
        <begin position="31"/>
        <end position="363"/>
    </location>
</feature>
<dbReference type="Gene3D" id="3.40.50.2000">
    <property type="entry name" value="Glycogen Phosphorylase B"/>
    <property type="match status" value="2"/>
</dbReference>
<keyword evidence="2" id="KW-0808">Transferase</keyword>
<dbReference type="Proteomes" id="UP001454036">
    <property type="component" value="Unassembled WGS sequence"/>
</dbReference>
<protein>
    <submittedName>
        <fullName evidence="4">Glycosyltransferase</fullName>
    </submittedName>
</protein>
<dbReference type="InterPro" id="IPR002213">
    <property type="entry name" value="UDP_glucos_trans"/>
</dbReference>
<reference evidence="4 5" key="1">
    <citation type="submission" date="2024-01" db="EMBL/GenBank/DDBJ databases">
        <title>The complete chloroplast genome sequence of Lithospermum erythrorhizon: insights into the phylogenetic relationship among Boraginaceae species and the maternal lineages of purple gromwells.</title>
        <authorList>
            <person name="Okada T."/>
            <person name="Watanabe K."/>
        </authorList>
    </citation>
    <scope>NUCLEOTIDE SEQUENCE [LARGE SCALE GENOMIC DNA]</scope>
</reference>
<accession>A0AAV3NHH0</accession>
<dbReference type="SUPFAM" id="SSF53756">
    <property type="entry name" value="UDP-Glycosyltransferase/glycogen phosphorylase"/>
    <property type="match status" value="1"/>
</dbReference>
<name>A0AAV3NHH0_LITER</name>
<sequence length="363" mass="40617">METGNFHFVMFPWLAIGHLIPFLHLSRSLAERGHRVSFISTPKNLQRLPQIPSDFSYLIDLVSIPLPSVENLPDNAESSMDIPHKKAQFLKIAFDLLQLPITSFLEKTSPKPDWIIYDYASHWMPQLASKFGIPTSFFSLFNAANLAFIGPPSIILSGEVVRSKAEDFAVVPKWFPFSSTIAYRVHEVLKYVDGSAGNNESGTDDTTRFGVSVDACDIVLVRTSIDFEPEYFNLLSELYKKPTLSLGFLPPPVDDSVTNDDSTWTEIRDWLDNKKERSVVYVALGTEATLDQKEMEQLALGLEQCGVPFFWVVRKPPGSTEDVSEMILKGFAESTGKNGVIYKGWVPQVKILSHPAIGGFLTH</sequence>
<dbReference type="AlphaFoldDB" id="A0AAV3NHH0"/>
<keyword evidence="1" id="KW-0328">Glycosyltransferase</keyword>
<evidence type="ECO:0000313" key="5">
    <source>
        <dbReference type="Proteomes" id="UP001454036"/>
    </source>
</evidence>
<proteinExistence type="predicted"/>
<organism evidence="4 5">
    <name type="scientific">Lithospermum erythrorhizon</name>
    <name type="common">Purple gromwell</name>
    <name type="synonym">Lithospermum officinale var. erythrorhizon</name>
    <dbReference type="NCBI Taxonomy" id="34254"/>
    <lineage>
        <taxon>Eukaryota</taxon>
        <taxon>Viridiplantae</taxon>
        <taxon>Streptophyta</taxon>
        <taxon>Embryophyta</taxon>
        <taxon>Tracheophyta</taxon>
        <taxon>Spermatophyta</taxon>
        <taxon>Magnoliopsida</taxon>
        <taxon>eudicotyledons</taxon>
        <taxon>Gunneridae</taxon>
        <taxon>Pentapetalae</taxon>
        <taxon>asterids</taxon>
        <taxon>lamiids</taxon>
        <taxon>Boraginales</taxon>
        <taxon>Boraginaceae</taxon>
        <taxon>Boraginoideae</taxon>
        <taxon>Lithospermeae</taxon>
        <taxon>Lithospermum</taxon>
    </lineage>
</organism>
<dbReference type="GO" id="GO:0035251">
    <property type="term" value="F:UDP-glucosyltransferase activity"/>
    <property type="evidence" value="ECO:0007669"/>
    <property type="project" value="InterPro"/>
</dbReference>
<dbReference type="CDD" id="cd03784">
    <property type="entry name" value="GT1_Gtf-like"/>
    <property type="match status" value="1"/>
</dbReference>
<keyword evidence="5" id="KW-1185">Reference proteome</keyword>
<gene>
    <name evidence="4" type="ORF">LIER_00458</name>
</gene>
<evidence type="ECO:0000313" key="4">
    <source>
        <dbReference type="EMBL" id="GAA0138774.1"/>
    </source>
</evidence>
<dbReference type="EMBL" id="BAABME010000035">
    <property type="protein sequence ID" value="GAA0138774.1"/>
    <property type="molecule type" value="Genomic_DNA"/>
</dbReference>
<evidence type="ECO:0000256" key="2">
    <source>
        <dbReference type="ARBA" id="ARBA00022679"/>
    </source>
</evidence>
<evidence type="ECO:0000256" key="3">
    <source>
        <dbReference type="SAM" id="SignalP"/>
    </source>
</evidence>
<evidence type="ECO:0000256" key="1">
    <source>
        <dbReference type="ARBA" id="ARBA00022676"/>
    </source>
</evidence>
<dbReference type="Pfam" id="PF00201">
    <property type="entry name" value="UDPGT"/>
    <property type="match status" value="1"/>
</dbReference>
<dbReference type="PANTHER" id="PTHR48049:SF138">
    <property type="entry name" value="UDP-GLYCOSYLTRANSFERASE 91C1"/>
    <property type="match status" value="1"/>
</dbReference>